<comment type="similarity">
    <text evidence="1">Belongs to the asp23 family.</text>
</comment>
<dbReference type="OrthoDB" id="9793465at2"/>
<protein>
    <submittedName>
        <fullName evidence="3">Asp23/Gls24 family envelope stress response protein</fullName>
    </submittedName>
</protein>
<dbReference type="EMBL" id="CP027569">
    <property type="protein sequence ID" value="AVO27433.1"/>
    <property type="molecule type" value="Genomic_DNA"/>
</dbReference>
<reference evidence="2 4" key="1">
    <citation type="journal article" date="2018" name="Genome Announc.">
        <title>Complete genomes of two Megasphaera elsdenii strains, NCIMB 702410 and ATCC 25940.</title>
        <authorList>
            <person name="Hatmaker E.A."/>
            <person name="O'Dell K."/>
            <person name="Riley L.A."/>
            <person name="Klingeman D.M."/>
            <person name="Guss A.M."/>
        </authorList>
    </citation>
    <scope>NUCLEOTIDE SEQUENCE [LARGE SCALE GENOMIC DNA]</scope>
    <source>
        <strain evidence="2 4">NCIMB702410</strain>
    </source>
</reference>
<name>A0A1M6S2J5_MEGEL</name>
<gene>
    <name evidence="2" type="ORF">C6Y28_07385</name>
    <name evidence="3" type="ORF">HG933_04750</name>
</gene>
<dbReference type="GeneID" id="97491969"/>
<dbReference type="InterPro" id="IPR005531">
    <property type="entry name" value="Asp23"/>
</dbReference>
<evidence type="ECO:0000313" key="4">
    <source>
        <dbReference type="Proteomes" id="UP000238358"/>
    </source>
</evidence>
<dbReference type="AlphaFoldDB" id="A0A1M6S2J5"/>
<proteinExistence type="inferred from homology"/>
<sequence length="122" mass="13182">METTEVNEWGSIHISQRVIASIAALTAAKAAYVADLGMNIAEAAAEKLGRTLPGRGVDVTIEGQRIELTVRLVIRYGCRIPDVALEVQKSVKDAVEKATACTVTAVHIIVQQLVFEEDRHDG</sequence>
<dbReference type="PANTHER" id="PTHR34297">
    <property type="entry name" value="HYPOTHETICAL CYTOSOLIC PROTEIN-RELATED"/>
    <property type="match status" value="1"/>
</dbReference>
<dbReference type="Proteomes" id="UP000536773">
    <property type="component" value="Unassembled WGS sequence"/>
</dbReference>
<evidence type="ECO:0000313" key="5">
    <source>
        <dbReference type="Proteomes" id="UP000536773"/>
    </source>
</evidence>
<evidence type="ECO:0000313" key="3">
    <source>
        <dbReference type="EMBL" id="NMK38690.1"/>
    </source>
</evidence>
<evidence type="ECO:0000256" key="1">
    <source>
        <dbReference type="ARBA" id="ARBA00005721"/>
    </source>
</evidence>
<reference evidence="3 5" key="2">
    <citation type="submission" date="2020-04" db="EMBL/GenBank/DDBJ databases">
        <authorList>
            <person name="Hitch T.C.A."/>
            <person name="Wylensek D."/>
            <person name="Clavel T."/>
        </authorList>
    </citation>
    <scope>NUCLEOTIDE SEQUENCE [LARGE SCALE GENOMIC DNA]</scope>
    <source>
        <strain evidence="3 5">WCA-386-APC-2A</strain>
    </source>
</reference>
<accession>A0A1M6S2J5</accession>
<dbReference type="Proteomes" id="UP000238358">
    <property type="component" value="Chromosome"/>
</dbReference>
<dbReference type="PANTHER" id="PTHR34297:SF1">
    <property type="entry name" value="ASP23_GLS24 FAMILY ENVELOPE STRESS RESPONSE PROTEIN"/>
    <property type="match status" value="1"/>
</dbReference>
<evidence type="ECO:0000313" key="2">
    <source>
        <dbReference type="EMBL" id="AVO27433.1"/>
    </source>
</evidence>
<organism evidence="3 5">
    <name type="scientific">Megasphaera elsdenii</name>
    <dbReference type="NCBI Taxonomy" id="907"/>
    <lineage>
        <taxon>Bacteria</taxon>
        <taxon>Bacillati</taxon>
        <taxon>Bacillota</taxon>
        <taxon>Negativicutes</taxon>
        <taxon>Veillonellales</taxon>
        <taxon>Veillonellaceae</taxon>
        <taxon>Megasphaera</taxon>
    </lineage>
</organism>
<dbReference type="EMBL" id="JABBJH010000005">
    <property type="protein sequence ID" value="NMK38690.1"/>
    <property type="molecule type" value="Genomic_DNA"/>
</dbReference>
<dbReference type="Pfam" id="PF03780">
    <property type="entry name" value="Asp23"/>
    <property type="match status" value="1"/>
</dbReference>
<dbReference type="RefSeq" id="WP_014015961.1">
    <property type="nucleotide sequence ID" value="NZ_AP031433.1"/>
</dbReference>